<dbReference type="Pfam" id="PF13460">
    <property type="entry name" value="NAD_binding_10"/>
    <property type="match status" value="1"/>
</dbReference>
<accession>A0A381XNT0</accession>
<dbReference type="GO" id="GO:0044877">
    <property type="term" value="F:protein-containing complex binding"/>
    <property type="evidence" value="ECO:0007669"/>
    <property type="project" value="TreeGrafter"/>
</dbReference>
<evidence type="ECO:0000259" key="1">
    <source>
        <dbReference type="Pfam" id="PF13460"/>
    </source>
</evidence>
<name>A0A381XNT0_9ZZZZ</name>
<evidence type="ECO:0000313" key="2">
    <source>
        <dbReference type="EMBL" id="SVA65887.1"/>
    </source>
</evidence>
<dbReference type="AlphaFoldDB" id="A0A381XNT0"/>
<dbReference type="CDD" id="cd05271">
    <property type="entry name" value="NDUFA9_like_SDR_a"/>
    <property type="match status" value="1"/>
</dbReference>
<organism evidence="2">
    <name type="scientific">marine metagenome</name>
    <dbReference type="NCBI Taxonomy" id="408172"/>
    <lineage>
        <taxon>unclassified sequences</taxon>
        <taxon>metagenomes</taxon>
        <taxon>ecological metagenomes</taxon>
    </lineage>
</organism>
<dbReference type="InterPro" id="IPR051207">
    <property type="entry name" value="ComplexI_NDUFA9_subunit"/>
</dbReference>
<feature type="domain" description="NAD(P)-binding" evidence="1">
    <location>
        <begin position="10"/>
        <end position="158"/>
    </location>
</feature>
<gene>
    <name evidence="2" type="ORF">METZ01_LOCUS118741</name>
</gene>
<feature type="non-terminal residue" evidence="2">
    <location>
        <position position="251"/>
    </location>
</feature>
<dbReference type="InterPro" id="IPR016040">
    <property type="entry name" value="NAD(P)-bd_dom"/>
</dbReference>
<reference evidence="2" key="1">
    <citation type="submission" date="2018-05" db="EMBL/GenBank/DDBJ databases">
        <authorList>
            <person name="Lanie J.A."/>
            <person name="Ng W.-L."/>
            <person name="Kazmierczak K.M."/>
            <person name="Andrzejewski T.M."/>
            <person name="Davidsen T.M."/>
            <person name="Wayne K.J."/>
            <person name="Tettelin H."/>
            <person name="Glass J.I."/>
            <person name="Rusch D."/>
            <person name="Podicherti R."/>
            <person name="Tsui H.-C.T."/>
            <person name="Winkler M.E."/>
        </authorList>
    </citation>
    <scope>NUCLEOTIDE SEQUENCE</scope>
</reference>
<dbReference type="SUPFAM" id="SSF51735">
    <property type="entry name" value="NAD(P)-binding Rossmann-fold domains"/>
    <property type="match status" value="1"/>
</dbReference>
<protein>
    <recommendedName>
        <fullName evidence="1">NAD(P)-binding domain-containing protein</fullName>
    </recommendedName>
</protein>
<dbReference type="PANTHER" id="PTHR12126:SF11">
    <property type="entry name" value="NADH DEHYDROGENASE [UBIQUINONE] 1 ALPHA SUBCOMPLEX SUBUNIT 9, MITOCHONDRIAL"/>
    <property type="match status" value="1"/>
</dbReference>
<sequence>MKPKNCLIFGASGQIGRHLIRKLTKNNYKVTAVTRNLHQKGYVLKTQANAGYIDIVELNIFNENKLKDLISRADICINLIGILYEKNKGNSFENIHTIFPSLISKICKEYNVQQFIQLSALGIDDAVDSNYAKSKLEGEKNIKNNFKHATILRPSVVYSVDDNFTTNFMTLLNRLFVFPLYYNGDTKFMPIYCSDLTEIIYQVISKNIISKTIECVGPETISLKDILKRLLKLTEKKRLLIPFPLFLAKLS</sequence>
<dbReference type="Gene3D" id="3.40.50.720">
    <property type="entry name" value="NAD(P)-binding Rossmann-like Domain"/>
    <property type="match status" value="1"/>
</dbReference>
<proteinExistence type="predicted"/>
<dbReference type="EMBL" id="UINC01015689">
    <property type="protein sequence ID" value="SVA65887.1"/>
    <property type="molecule type" value="Genomic_DNA"/>
</dbReference>
<dbReference type="PANTHER" id="PTHR12126">
    <property type="entry name" value="NADH-UBIQUINONE OXIDOREDUCTASE 39 KDA SUBUNIT-RELATED"/>
    <property type="match status" value="1"/>
</dbReference>
<dbReference type="InterPro" id="IPR036291">
    <property type="entry name" value="NAD(P)-bd_dom_sf"/>
</dbReference>